<dbReference type="EMBL" id="GBRH01252352">
    <property type="protein sequence ID" value="JAD45543.1"/>
    <property type="molecule type" value="Transcribed_RNA"/>
</dbReference>
<protein>
    <submittedName>
        <fullName evidence="1">Uncharacterized protein</fullName>
    </submittedName>
</protein>
<evidence type="ECO:0000313" key="1">
    <source>
        <dbReference type="EMBL" id="JAD45543.1"/>
    </source>
</evidence>
<organism evidence="1">
    <name type="scientific">Arundo donax</name>
    <name type="common">Giant reed</name>
    <name type="synonym">Donax arundinaceus</name>
    <dbReference type="NCBI Taxonomy" id="35708"/>
    <lineage>
        <taxon>Eukaryota</taxon>
        <taxon>Viridiplantae</taxon>
        <taxon>Streptophyta</taxon>
        <taxon>Embryophyta</taxon>
        <taxon>Tracheophyta</taxon>
        <taxon>Spermatophyta</taxon>
        <taxon>Magnoliopsida</taxon>
        <taxon>Liliopsida</taxon>
        <taxon>Poales</taxon>
        <taxon>Poaceae</taxon>
        <taxon>PACMAD clade</taxon>
        <taxon>Arundinoideae</taxon>
        <taxon>Arundineae</taxon>
        <taxon>Arundo</taxon>
    </lineage>
</organism>
<reference evidence="1" key="2">
    <citation type="journal article" date="2015" name="Data Brief">
        <title>Shoot transcriptome of the giant reed, Arundo donax.</title>
        <authorList>
            <person name="Barrero R.A."/>
            <person name="Guerrero F.D."/>
            <person name="Moolhuijzen P."/>
            <person name="Goolsby J.A."/>
            <person name="Tidwell J."/>
            <person name="Bellgard S.E."/>
            <person name="Bellgard M.I."/>
        </authorList>
    </citation>
    <scope>NUCLEOTIDE SEQUENCE</scope>
    <source>
        <tissue evidence="1">Shoot tissue taken approximately 20 cm above the soil surface</tissue>
    </source>
</reference>
<proteinExistence type="predicted"/>
<sequence>MELPSQPLRRGRPRLRGVGVSHDFGACFHPMEDVAIAYGTLLILRQCFTMSWRPTTC</sequence>
<dbReference type="AlphaFoldDB" id="A0A0A9A6H8"/>
<reference evidence="1" key="1">
    <citation type="submission" date="2014-09" db="EMBL/GenBank/DDBJ databases">
        <authorList>
            <person name="Magalhaes I.L.F."/>
            <person name="Oliveira U."/>
            <person name="Santos F.R."/>
            <person name="Vidigal T.H.D.A."/>
            <person name="Brescovit A.D."/>
            <person name="Santos A.J."/>
        </authorList>
    </citation>
    <scope>NUCLEOTIDE SEQUENCE</scope>
    <source>
        <tissue evidence="1">Shoot tissue taken approximately 20 cm above the soil surface</tissue>
    </source>
</reference>
<name>A0A0A9A6H8_ARUDO</name>
<accession>A0A0A9A6H8</accession>